<reference evidence="4 5" key="1">
    <citation type="submission" date="2023-04" db="EMBL/GenBank/DDBJ databases">
        <title>Forest soil microbial communities from Buena Vista Peninsula, Colon Province, Panama.</title>
        <authorList>
            <person name="Bouskill N."/>
        </authorList>
    </citation>
    <scope>NUCLEOTIDE SEQUENCE [LARGE SCALE GENOMIC DNA]</scope>
    <source>
        <strain evidence="4 5">CFH S0262</strain>
    </source>
</reference>
<feature type="region of interest" description="Disordered" evidence="2">
    <location>
        <begin position="372"/>
        <end position="408"/>
    </location>
</feature>
<gene>
    <name evidence="4" type="ORF">M2280_004036</name>
</gene>
<evidence type="ECO:0000313" key="5">
    <source>
        <dbReference type="Proteomes" id="UP001160334"/>
    </source>
</evidence>
<evidence type="ECO:0000259" key="3">
    <source>
        <dbReference type="Pfam" id="PF01464"/>
    </source>
</evidence>
<dbReference type="InterPro" id="IPR023346">
    <property type="entry name" value="Lysozyme-like_dom_sf"/>
</dbReference>
<dbReference type="InterPro" id="IPR008258">
    <property type="entry name" value="Transglycosylase_SLT_dom_1"/>
</dbReference>
<evidence type="ECO:0000256" key="2">
    <source>
        <dbReference type="SAM" id="MobiDB-lite"/>
    </source>
</evidence>
<feature type="region of interest" description="Disordered" evidence="2">
    <location>
        <begin position="1150"/>
        <end position="1192"/>
    </location>
</feature>
<dbReference type="RefSeq" id="WP_280762095.1">
    <property type="nucleotide sequence ID" value="NZ_JARXVC010000011.1"/>
</dbReference>
<dbReference type="Gene3D" id="1.10.530.10">
    <property type="match status" value="1"/>
</dbReference>
<keyword evidence="1" id="KW-0175">Coiled coil</keyword>
<accession>A0ABT6MEP9</accession>
<feature type="coiled-coil region" evidence="1">
    <location>
        <begin position="460"/>
        <end position="554"/>
    </location>
</feature>
<evidence type="ECO:0000313" key="4">
    <source>
        <dbReference type="EMBL" id="MDH6282799.1"/>
    </source>
</evidence>
<comment type="caution">
    <text evidence="4">The sequence shown here is derived from an EMBL/GenBank/DDBJ whole genome shotgun (WGS) entry which is preliminary data.</text>
</comment>
<feature type="domain" description="Transglycosylase SLT" evidence="3">
    <location>
        <begin position="1767"/>
        <end position="1849"/>
    </location>
</feature>
<feature type="region of interest" description="Disordered" evidence="2">
    <location>
        <begin position="1900"/>
        <end position="1938"/>
    </location>
</feature>
<dbReference type="Proteomes" id="UP001160334">
    <property type="component" value="Unassembled WGS sequence"/>
</dbReference>
<evidence type="ECO:0000256" key="1">
    <source>
        <dbReference type="SAM" id="Coils"/>
    </source>
</evidence>
<feature type="compositionally biased region" description="Polar residues" evidence="2">
    <location>
        <begin position="372"/>
        <end position="381"/>
    </location>
</feature>
<proteinExistence type="predicted"/>
<feature type="region of interest" description="Disordered" evidence="2">
    <location>
        <begin position="1204"/>
        <end position="1276"/>
    </location>
</feature>
<sequence>MVDGPYNAGSAHLTIKPRLISDWKARLDTDVKARRVEGTVFMNPELVNGFASKAKTKAQTAVAGKSVSIKVEANLTGFVQDLNTKLRPLDDKSHVKVKATSNLTGFVSDLNSKLRTHDDKAHVKVKAESNLTGFIGALNAKLRPLDNKAHVKVQVNPNVAGLSGRIRDALKAINLPPIKLKVEPNFGGLAGKLSGAQTLASGKNIKLPVDLDFTIAKAQLAAFKASAGNITINVDLDSTAAASHLASLMAQAVALRALLHNIPVNTSGGLGGRGGGGLLSGGKLALGAVASIGAVNLVPIIGQLAQMSSLLLTLPAAATAAAAGISALVVGSIGVFEAFKTGLDISKNASKDAEQAAKAQETAQKQLRSAVESATDTQVSGARQVASAERGVESAQKSGLNAQKDLTRARKDAASQVEDLNRALKGSALDEKEAMLAVRRARQNIADLNKSGSKANGLDRDEARAGYERAIQNLDDVRARNKKLADDAADANRKGVENADVVVAAKERVTEANQGIADSQRELAEVQSDTALANERAARQVAEAQTALSEAMSDPGDSVKKYEEALAKLSPAARSFVEQIRGMGGEWEDLRLATQESLFAGMDADTTNLIRVNLPTLKQGLVGIAGELNGITRKVMSAFAAPDAVEKFGLVLERIKDMFARMEPGFFALAGVFKNLVTVGSEFLGGFADGFTDGAQKLERWSMNFDHIRDLIRRGIDTLKDFWEITKNVGGSIGAIFAGSRQEGEGMIASIKDATGKMKDYLKSAEGQEKIKDFFHRFREMLDRITPILGDIGRIIVQSVVPAMGAWGQLVGPIVGGLVALLERFPDLTSGVVAGFMVWKTINPIISGVTSLVTTLGFSLGWAGALGVGVVAAGFVLAKLGEDQRKAADEARAHKQAVEELRNTLDADTGRVTQGTVDSIREKAESGGRLETASGFGLGPQEYMDAIVQQDPGAYNNVRQRLNADIIGQLKSMPGVMAQFEREGMTVETAADALAGDKAALERYRQFESRPGNQYRLDFLKGQLKNEGQYSAQSALDLMTSVNAERQHLGLSQEGWQRTNESTGGNVAVTPEIAEYFRNLSVDDSGPLGIELEPTMPNRNTAFIKGQLTPTQRDALNRKGFNPKRNTRDNTWSINLNSDDAFFELGPMIDRAAGAPTPPPPPPSPPSGSPTPTPAPAGPRLRPSIPMSDADFSAMPRTMQNLYAEQTPGPTRNDLQGLLDPTGQATKAATTSDPQGRVLPAIGEPAKTGADVPPVLDPIIGAPPAPAPAAEPTGPDYSQAVTSWNIYADAVKAGFDEKIRPSLDGILGATDQIRKSFSEGLQGAAVASWSEFVAKVTGDQGVSAIQLSFAALTGSLYDLANHFTIALVQNAAQREVDLANSTSTMVSTIGQIHFVGLGIALDNLAQKFADTVGGIGRSWDGLKGSVANPINWIIDKVINTGLRDAWNGVRGVVPDLPEWTVNVPKIEGFSTGGIMSGYAPGVDDRVIMVGPGEGIMRPEVVRGMGADWVNGINAAARTGGVAAVQQFAGRFANGGIVDSMRDVVAERFPMLLQNGEPFSGLRFTDNGYHSKGMAADFSNGGDDGTPEMQQLAGWIAANWQDKTIQLIHSPFGHNIMDGGFVGDGMSAYGAGTMAEHRNHVHWAIREALDGRAADLPALAGGLSFGGAARRILSERFEKPLAELRSQMPDFGPSLLGQLPGKLFDKLSGEAAKAIRGTVGAKGSLDAGNTAWDISAGVEQWHDNIVAALIREGFEPSERNILLTKKQIMTESGGNPNIVQQVQDVNSGGNEAVGLLQVIPNTFAAYRNPELPNDRTNPDASLSAGLRWYRHSYGDDLGTMWGQGHGYDQGGIANGLGMMPKWTLEPERVLSPQQTRAFETLVKLLKDPKFIEAISEPYKKINPWRDPNAELDAQQSTPPAKDPSATPAGAPGAGQATPDATVQEWVPKSDGPIIPPPVDPVQQAKEAELEWFATANPEATLTARATDLAASQAVEIESWLRDNWKGMAETAGSAAAGPLVSISGGIHTTNWDSAQRTMNRSINRAAHANMRKGGR</sequence>
<organism evidence="4 5">
    <name type="scientific">Prescottella agglutinans</name>
    <dbReference type="NCBI Taxonomy" id="1644129"/>
    <lineage>
        <taxon>Bacteria</taxon>
        <taxon>Bacillati</taxon>
        <taxon>Actinomycetota</taxon>
        <taxon>Actinomycetes</taxon>
        <taxon>Mycobacteriales</taxon>
        <taxon>Nocardiaceae</taxon>
        <taxon>Prescottella</taxon>
    </lineage>
</organism>
<feature type="compositionally biased region" description="Polar residues" evidence="2">
    <location>
        <begin position="1204"/>
        <end position="1214"/>
    </location>
</feature>
<protein>
    <recommendedName>
        <fullName evidence="3">Transglycosylase SLT domain-containing protein</fullName>
    </recommendedName>
</protein>
<dbReference type="Pfam" id="PF01464">
    <property type="entry name" value="SLT"/>
    <property type="match status" value="1"/>
</dbReference>
<feature type="compositionally biased region" description="Pro residues" evidence="2">
    <location>
        <begin position="1156"/>
        <end position="1177"/>
    </location>
</feature>
<dbReference type="SUPFAM" id="SSF53955">
    <property type="entry name" value="Lysozyme-like"/>
    <property type="match status" value="1"/>
</dbReference>
<keyword evidence="5" id="KW-1185">Reference proteome</keyword>
<dbReference type="EMBL" id="JARXVC010000011">
    <property type="protein sequence ID" value="MDH6282799.1"/>
    <property type="molecule type" value="Genomic_DNA"/>
</dbReference>
<feature type="compositionally biased region" description="Polar residues" evidence="2">
    <location>
        <begin position="1223"/>
        <end position="1234"/>
    </location>
</feature>
<feature type="compositionally biased region" description="Low complexity" evidence="2">
    <location>
        <begin position="1924"/>
        <end position="1938"/>
    </location>
</feature>
<name>A0ABT6MEP9_9NOCA</name>
<feature type="region of interest" description="Disordered" evidence="2">
    <location>
        <begin position="1107"/>
        <end position="1133"/>
    </location>
</feature>